<evidence type="ECO:0000259" key="2">
    <source>
        <dbReference type="Pfam" id="PF00501"/>
    </source>
</evidence>
<comment type="similarity">
    <text evidence="1">Belongs to the ATP-dependent AMP-binding enzyme family.</text>
</comment>
<evidence type="ECO:0000256" key="1">
    <source>
        <dbReference type="ARBA" id="ARBA00006432"/>
    </source>
</evidence>
<gene>
    <name evidence="3" type="ORF">JM946_15035</name>
</gene>
<dbReference type="Pfam" id="PF23562">
    <property type="entry name" value="AMP-binding_C_3"/>
    <property type="match status" value="1"/>
</dbReference>
<comment type="caution">
    <text evidence="3">The sequence shown here is derived from an EMBL/GenBank/DDBJ whole genome shotgun (WGS) entry which is preliminary data.</text>
</comment>
<dbReference type="RefSeq" id="WP_203168116.1">
    <property type="nucleotide sequence ID" value="NZ_JAEVLS010000003.1"/>
</dbReference>
<dbReference type="PANTHER" id="PTHR43201">
    <property type="entry name" value="ACYL-COA SYNTHETASE"/>
    <property type="match status" value="1"/>
</dbReference>
<protein>
    <submittedName>
        <fullName evidence="3">Feruloyl-CoA synthase</fullName>
    </submittedName>
</protein>
<feature type="domain" description="AMP-dependent synthetase/ligase" evidence="2">
    <location>
        <begin position="52"/>
        <end position="430"/>
    </location>
</feature>
<dbReference type="Pfam" id="PF00501">
    <property type="entry name" value="AMP-binding"/>
    <property type="match status" value="1"/>
</dbReference>
<dbReference type="EMBL" id="JAEVLS010000003">
    <property type="protein sequence ID" value="MBM0106046.1"/>
    <property type="molecule type" value="Genomic_DNA"/>
</dbReference>
<name>A0ABS1WYJ1_9GAMM</name>
<organism evidence="3 4">
    <name type="scientific">Steroidobacter gossypii</name>
    <dbReference type="NCBI Taxonomy" id="2805490"/>
    <lineage>
        <taxon>Bacteria</taxon>
        <taxon>Pseudomonadati</taxon>
        <taxon>Pseudomonadota</taxon>
        <taxon>Gammaproteobacteria</taxon>
        <taxon>Steroidobacterales</taxon>
        <taxon>Steroidobacteraceae</taxon>
        <taxon>Steroidobacter</taxon>
    </lineage>
</organism>
<dbReference type="SUPFAM" id="SSF56801">
    <property type="entry name" value="Acetyl-CoA synthetase-like"/>
    <property type="match status" value="1"/>
</dbReference>
<dbReference type="Proteomes" id="UP000661077">
    <property type="component" value="Unassembled WGS sequence"/>
</dbReference>
<proteinExistence type="inferred from homology"/>
<accession>A0ABS1WYJ1</accession>
<sequence length="616" mass="67636">MSTIGTSRGESRALTLGRYAGAAERRGDGSWSLRSIEPLGQYPERFTEYLVRWADRRPNAVLLAQRDNNGEWRKLTYAEAYEQIQRIASALLERGLSAERPLMILSGNSIEHALLTLAAMHIGVPAAPVSPAYSLLDPECARVRHAVSLLTPGLVYAEHAAAFETAIIQTVPAQTEVVSLIGELTRRTHTPFQTLLSEPSSKLDEAHRAVTGDTIAKFLFTSGSTRMPKAVINTHRMLSCNQRMYAQCYPFLEEEPPVLVDWLPWHHTAGGNANMGTVLANGGTLYIDAGKPTPAAIAQTVANLREVAPTIYYTVPKGLEMLVEEMREDRQLRERFFSRLRLIYPAGAALPRPVQEAVDAMSIQVKGVRTPMTMGLGMTETAPFAISAHLPDWQAGVIGLPAPGVEVKLEPIGDKLEVRYRGPSITPGYWRQPELNQQAFDDEGYFCSGDAATFIVPEHPEEGLRFDGRIAEDFKLSSGTWVNVGAMRAAVLAAGAPYLHDVVFVGHDRDELGMLVFLSAAASRLCPHLNGEYHEIASDVLVKQWLHELLEQLAARASGASQRIVRALILDQPPSIVAGEITDKGTINQRAVIQRRQAAVELLYSPEPPEHIVVLT</sequence>
<keyword evidence="4" id="KW-1185">Reference proteome</keyword>
<reference evidence="3 4" key="1">
    <citation type="journal article" date="2021" name="Int. J. Syst. Evol. Microbiol.">
        <title>Steroidobacter gossypii sp. nov., isolated from soil of cotton cropping field.</title>
        <authorList>
            <person name="Huang R."/>
            <person name="Yang S."/>
            <person name="Zhen C."/>
            <person name="Liu W."/>
        </authorList>
    </citation>
    <scope>NUCLEOTIDE SEQUENCE [LARGE SCALE GENOMIC DNA]</scope>
    <source>
        <strain evidence="3 4">S1-65</strain>
    </source>
</reference>
<evidence type="ECO:0000313" key="4">
    <source>
        <dbReference type="Proteomes" id="UP000661077"/>
    </source>
</evidence>
<evidence type="ECO:0000313" key="3">
    <source>
        <dbReference type="EMBL" id="MBM0106046.1"/>
    </source>
</evidence>
<dbReference type="PANTHER" id="PTHR43201:SF8">
    <property type="entry name" value="ACYL-COA SYNTHETASE FAMILY MEMBER 3"/>
    <property type="match status" value="1"/>
</dbReference>
<dbReference type="InterPro" id="IPR042099">
    <property type="entry name" value="ANL_N_sf"/>
</dbReference>
<dbReference type="Gene3D" id="3.40.50.12780">
    <property type="entry name" value="N-terminal domain of ligase-like"/>
    <property type="match status" value="1"/>
</dbReference>
<dbReference type="InterPro" id="IPR000873">
    <property type="entry name" value="AMP-dep_synth/lig_dom"/>
</dbReference>